<evidence type="ECO:0000313" key="1">
    <source>
        <dbReference type="EMBL" id="KGN55317.1"/>
    </source>
</evidence>
<keyword evidence="2" id="KW-1185">Reference proteome</keyword>
<accession>A0A0A0L3Y3</accession>
<reference evidence="1 2" key="1">
    <citation type="journal article" date="2009" name="Nat. Genet.">
        <title>The genome of the cucumber, Cucumis sativus L.</title>
        <authorList>
            <person name="Huang S."/>
            <person name="Li R."/>
            <person name="Zhang Z."/>
            <person name="Li L."/>
            <person name="Gu X."/>
            <person name="Fan W."/>
            <person name="Lucas W.J."/>
            <person name="Wang X."/>
            <person name="Xie B."/>
            <person name="Ni P."/>
            <person name="Ren Y."/>
            <person name="Zhu H."/>
            <person name="Li J."/>
            <person name="Lin K."/>
            <person name="Jin W."/>
            <person name="Fei Z."/>
            <person name="Li G."/>
            <person name="Staub J."/>
            <person name="Kilian A."/>
            <person name="van der Vossen E.A."/>
            <person name="Wu Y."/>
            <person name="Guo J."/>
            <person name="He J."/>
            <person name="Jia Z."/>
            <person name="Ren Y."/>
            <person name="Tian G."/>
            <person name="Lu Y."/>
            <person name="Ruan J."/>
            <person name="Qian W."/>
            <person name="Wang M."/>
            <person name="Huang Q."/>
            <person name="Li B."/>
            <person name="Xuan Z."/>
            <person name="Cao J."/>
            <person name="Asan"/>
            <person name="Wu Z."/>
            <person name="Zhang J."/>
            <person name="Cai Q."/>
            <person name="Bai Y."/>
            <person name="Zhao B."/>
            <person name="Han Y."/>
            <person name="Li Y."/>
            <person name="Li X."/>
            <person name="Wang S."/>
            <person name="Shi Q."/>
            <person name="Liu S."/>
            <person name="Cho W.K."/>
            <person name="Kim J.Y."/>
            <person name="Xu Y."/>
            <person name="Heller-Uszynska K."/>
            <person name="Miao H."/>
            <person name="Cheng Z."/>
            <person name="Zhang S."/>
            <person name="Wu J."/>
            <person name="Yang Y."/>
            <person name="Kang H."/>
            <person name="Li M."/>
            <person name="Liang H."/>
            <person name="Ren X."/>
            <person name="Shi Z."/>
            <person name="Wen M."/>
            <person name="Jian M."/>
            <person name="Yang H."/>
            <person name="Zhang G."/>
            <person name="Yang Z."/>
            <person name="Chen R."/>
            <person name="Liu S."/>
            <person name="Li J."/>
            <person name="Ma L."/>
            <person name="Liu H."/>
            <person name="Zhou Y."/>
            <person name="Zhao J."/>
            <person name="Fang X."/>
            <person name="Li G."/>
            <person name="Fang L."/>
            <person name="Li Y."/>
            <person name="Liu D."/>
            <person name="Zheng H."/>
            <person name="Zhang Y."/>
            <person name="Qin N."/>
            <person name="Li Z."/>
            <person name="Yang G."/>
            <person name="Yang S."/>
            <person name="Bolund L."/>
            <person name="Kristiansen K."/>
            <person name="Zheng H."/>
            <person name="Li S."/>
            <person name="Zhang X."/>
            <person name="Yang H."/>
            <person name="Wang J."/>
            <person name="Sun R."/>
            <person name="Zhang B."/>
            <person name="Jiang S."/>
            <person name="Wang J."/>
            <person name="Du Y."/>
            <person name="Li S."/>
        </authorList>
    </citation>
    <scope>NUCLEOTIDE SEQUENCE [LARGE SCALE GENOMIC DNA]</scope>
    <source>
        <strain evidence="2">cv. 9930</strain>
    </source>
</reference>
<reference evidence="1 2" key="4">
    <citation type="journal article" date="2011" name="BMC Genomics">
        <title>RNA-Seq improves annotation of protein-coding genes in the cucumber genome.</title>
        <authorList>
            <person name="Li Z."/>
            <person name="Zhang Z."/>
            <person name="Yan P."/>
            <person name="Huang S."/>
            <person name="Fei Z."/>
            <person name="Lin K."/>
        </authorList>
    </citation>
    <scope>NUCLEOTIDE SEQUENCE [LARGE SCALE GENOMIC DNA]</scope>
    <source>
        <strain evidence="2">cv. 9930</strain>
    </source>
</reference>
<dbReference type="AlphaFoldDB" id="A0A0A0L3Y3"/>
<name>A0A0A0L3Y3_CUCSA</name>
<reference evidence="1 2" key="2">
    <citation type="journal article" date="2009" name="PLoS ONE">
        <title>An integrated genetic and cytogenetic map of the cucumber genome.</title>
        <authorList>
            <person name="Ren Y."/>
            <person name="Zhang Z."/>
            <person name="Liu J."/>
            <person name="Staub J.E."/>
            <person name="Han Y."/>
            <person name="Cheng Z."/>
            <person name="Li X."/>
            <person name="Lu J."/>
            <person name="Miao H."/>
            <person name="Kang H."/>
            <person name="Xie B."/>
            <person name="Gu X."/>
            <person name="Wang X."/>
            <person name="Du Y."/>
            <person name="Jin W."/>
            <person name="Huang S."/>
        </authorList>
    </citation>
    <scope>NUCLEOTIDE SEQUENCE [LARGE SCALE GENOMIC DNA]</scope>
    <source>
        <strain evidence="2">cv. 9930</strain>
    </source>
</reference>
<dbReference type="Gramene" id="KGN55317">
    <property type="protein sequence ID" value="KGN55317"/>
    <property type="gene ID" value="Csa_4G645905"/>
</dbReference>
<proteinExistence type="predicted"/>
<dbReference type="EMBL" id="CM002925">
    <property type="protein sequence ID" value="KGN55317.1"/>
    <property type="molecule type" value="Genomic_DNA"/>
</dbReference>
<sequence>MNLLQLFPSSDKLIIARACEGFNYARSRSEKTFHYKKENEEVFSFRFDIRSKPRNPMIGNAFTKSKKIRASGKIRLLIANLNNKSNSHLSIIERNPIERKILSVNIFGDGNF</sequence>
<evidence type="ECO:0000313" key="2">
    <source>
        <dbReference type="Proteomes" id="UP000029981"/>
    </source>
</evidence>
<protein>
    <submittedName>
        <fullName evidence="1">Uncharacterized protein</fullName>
    </submittedName>
</protein>
<gene>
    <name evidence="1" type="ORF">Csa_4G645905</name>
</gene>
<dbReference type="Proteomes" id="UP000029981">
    <property type="component" value="Chromosome 4"/>
</dbReference>
<organism evidence="1 2">
    <name type="scientific">Cucumis sativus</name>
    <name type="common">Cucumber</name>
    <dbReference type="NCBI Taxonomy" id="3659"/>
    <lineage>
        <taxon>Eukaryota</taxon>
        <taxon>Viridiplantae</taxon>
        <taxon>Streptophyta</taxon>
        <taxon>Embryophyta</taxon>
        <taxon>Tracheophyta</taxon>
        <taxon>Spermatophyta</taxon>
        <taxon>Magnoliopsida</taxon>
        <taxon>eudicotyledons</taxon>
        <taxon>Gunneridae</taxon>
        <taxon>Pentapetalae</taxon>
        <taxon>rosids</taxon>
        <taxon>fabids</taxon>
        <taxon>Cucurbitales</taxon>
        <taxon>Cucurbitaceae</taxon>
        <taxon>Benincaseae</taxon>
        <taxon>Cucumis</taxon>
    </lineage>
</organism>
<reference evidence="1 2" key="3">
    <citation type="journal article" date="2010" name="BMC Genomics">
        <title>Transcriptome sequencing and comparative analysis of cucumber flowers with different sex types.</title>
        <authorList>
            <person name="Guo S."/>
            <person name="Zheng Y."/>
            <person name="Joung J.G."/>
            <person name="Liu S."/>
            <person name="Zhang Z."/>
            <person name="Crasta O.R."/>
            <person name="Sobral B.W."/>
            <person name="Xu Y."/>
            <person name="Huang S."/>
            <person name="Fei Z."/>
        </authorList>
    </citation>
    <scope>NUCLEOTIDE SEQUENCE [LARGE SCALE GENOMIC DNA]</scope>
    <source>
        <strain evidence="2">cv. 9930</strain>
    </source>
</reference>